<dbReference type="SUPFAM" id="SSF81901">
    <property type="entry name" value="HCP-like"/>
    <property type="match status" value="1"/>
</dbReference>
<evidence type="ECO:0000313" key="3">
    <source>
        <dbReference type="EMBL" id="CAL2105524.1"/>
    </source>
</evidence>
<dbReference type="SMART" id="SM00028">
    <property type="entry name" value="TPR"/>
    <property type="match status" value="3"/>
</dbReference>
<dbReference type="SMART" id="SM00671">
    <property type="entry name" value="SEL1"/>
    <property type="match status" value="4"/>
</dbReference>
<dbReference type="InterPro" id="IPR011990">
    <property type="entry name" value="TPR-like_helical_dom_sf"/>
</dbReference>
<gene>
    <name evidence="3" type="ORF">T190115A13A_160057</name>
</gene>
<dbReference type="Pfam" id="PF08238">
    <property type="entry name" value="Sel1"/>
    <property type="match status" value="3"/>
</dbReference>
<keyword evidence="4" id="KW-1185">Reference proteome</keyword>
<organism evidence="3 4">
    <name type="scientific">Tenacibaculum vairaonense</name>
    <dbReference type="NCBI Taxonomy" id="3137860"/>
    <lineage>
        <taxon>Bacteria</taxon>
        <taxon>Pseudomonadati</taxon>
        <taxon>Bacteroidota</taxon>
        <taxon>Flavobacteriia</taxon>
        <taxon>Flavobacteriales</taxon>
        <taxon>Flavobacteriaceae</taxon>
        <taxon>Tenacibaculum</taxon>
    </lineage>
</organism>
<comment type="caution">
    <text evidence="3">The sequence shown here is derived from an EMBL/GenBank/DDBJ whole genome shotgun (WGS) entry which is preliminary data.</text>
</comment>
<dbReference type="Pfam" id="PF13181">
    <property type="entry name" value="TPR_8"/>
    <property type="match status" value="1"/>
</dbReference>
<dbReference type="EMBL" id="CAXJRC010000007">
    <property type="protein sequence ID" value="CAL2105524.1"/>
    <property type="molecule type" value="Genomic_DNA"/>
</dbReference>
<evidence type="ECO:0000256" key="1">
    <source>
        <dbReference type="PROSITE-ProRule" id="PRU00339"/>
    </source>
</evidence>
<dbReference type="InterPro" id="IPR019734">
    <property type="entry name" value="TPR_rpt"/>
</dbReference>
<evidence type="ECO:0000256" key="2">
    <source>
        <dbReference type="SAM" id="Coils"/>
    </source>
</evidence>
<evidence type="ECO:0000313" key="4">
    <source>
        <dbReference type="Proteomes" id="UP001497602"/>
    </source>
</evidence>
<keyword evidence="1" id="KW-0802">TPR repeat</keyword>
<feature type="repeat" description="TPR" evidence="1">
    <location>
        <begin position="115"/>
        <end position="148"/>
    </location>
</feature>
<accession>A0ABP1FAY9</accession>
<name>A0ABP1FAY9_9FLAO</name>
<dbReference type="RefSeq" id="WP_348737347.1">
    <property type="nucleotide sequence ID" value="NZ_CAXJRC010000007.1"/>
</dbReference>
<evidence type="ECO:0008006" key="5">
    <source>
        <dbReference type="Google" id="ProtNLM"/>
    </source>
</evidence>
<dbReference type="InterPro" id="IPR006597">
    <property type="entry name" value="Sel1-like"/>
</dbReference>
<feature type="coiled-coil region" evidence="2">
    <location>
        <begin position="225"/>
        <end position="314"/>
    </location>
</feature>
<dbReference type="Proteomes" id="UP001497602">
    <property type="component" value="Unassembled WGS sequence"/>
</dbReference>
<dbReference type="Gene3D" id="1.25.40.10">
    <property type="entry name" value="Tetratricopeptide repeat domain"/>
    <property type="match status" value="1"/>
</dbReference>
<sequence>MKKYTVLLLLLCFFSVETNGQKRKRFELDKKEVRELEKKVVENDVSAYLSLAFHYKNKGFNNGETHIFQENLKKAEKYLEKAIHYSKSSYRASFQKQRYPKKKTVDRRTLKKRYSRALHDLGSLYAQLKKYTLAKKYFDESSELNYTGAHSSLGNMYARGTGVSINYDKAIYYYKRAYEGAKDRTKIRTATKIGQVYLNKLKDSKTAITWFEKALNLGGKNSRLLQNLEKAKSLNNEEINAINTNPIIQSKIQDYQKIKSKTEKSLETLEKALIPLQEIKDNYFNLLNERKEIITRVKNENASLNKRKSEFETQKEYDNRKSKYKALVKNSTNEIDAKIQEVLKPYQSQARKNYTAEKVLKNEYYSHERKINEQKKVLRKINKGAPETILYKNNSIVSMGYMAEEEKFKIVMDLSFFNPNRRNKFEKTYYIKVPRDKAQGFKNNTSDFKYFYYLEDLQAIITQDKTYVIEPIHTWYTRIACDIDEEKAVLLLNGLPSDENLENHIRSVLKKNKDFVAMNNKTTPEYGKGFSEEYKKLRVEVSFSEKGKLVGCDVTYPFQHSQYGLLYNTYTNKAALKELGNLIASIIRNSDIKVIPQKRKCESVRSGVLFYHKSGKE</sequence>
<proteinExistence type="predicted"/>
<protein>
    <recommendedName>
        <fullName evidence="5">Tetratricopeptide repeat protein</fullName>
    </recommendedName>
</protein>
<dbReference type="PROSITE" id="PS50005">
    <property type="entry name" value="TPR"/>
    <property type="match status" value="1"/>
</dbReference>
<reference evidence="3 4" key="1">
    <citation type="submission" date="2024-05" db="EMBL/GenBank/DDBJ databases">
        <authorList>
            <person name="Duchaud E."/>
        </authorList>
    </citation>
    <scope>NUCLEOTIDE SEQUENCE [LARGE SCALE GENOMIC DNA]</scope>
    <source>
        <strain evidence="3">Ena-SAMPLE-TAB-13-05-2024-13:56:06:370-140305</strain>
    </source>
</reference>
<keyword evidence="2" id="KW-0175">Coiled coil</keyword>